<dbReference type="Proteomes" id="UP001279681">
    <property type="component" value="Unassembled WGS sequence"/>
</dbReference>
<evidence type="ECO:0000256" key="1">
    <source>
        <dbReference type="SAM" id="MobiDB-lite"/>
    </source>
</evidence>
<organism evidence="3 4">
    <name type="scientific">Candidatus Cetobacterium colombiensis</name>
    <dbReference type="NCBI Taxonomy" id="3073100"/>
    <lineage>
        <taxon>Bacteria</taxon>
        <taxon>Fusobacteriati</taxon>
        <taxon>Fusobacteriota</taxon>
        <taxon>Fusobacteriia</taxon>
        <taxon>Fusobacteriales</taxon>
        <taxon>Fusobacteriaceae</taxon>
        <taxon>Cetobacterium</taxon>
    </lineage>
</organism>
<dbReference type="RefSeq" id="WP_320312518.1">
    <property type="nucleotide sequence ID" value="NZ_JAVIKH010000001.1"/>
</dbReference>
<protein>
    <recommendedName>
        <fullName evidence="2">Autotransporter domain-containing protein</fullName>
    </recommendedName>
</protein>
<dbReference type="Pfam" id="PF03797">
    <property type="entry name" value="Autotransporter"/>
    <property type="match status" value="1"/>
</dbReference>
<dbReference type="InterPro" id="IPR036709">
    <property type="entry name" value="Autotransporte_beta_dom_sf"/>
</dbReference>
<evidence type="ECO:0000259" key="2">
    <source>
        <dbReference type="PROSITE" id="PS51208"/>
    </source>
</evidence>
<dbReference type="SUPFAM" id="SSF103515">
    <property type="entry name" value="Autotransporter"/>
    <property type="match status" value="1"/>
</dbReference>
<evidence type="ECO:0000313" key="3">
    <source>
        <dbReference type="EMBL" id="MDX8335108.1"/>
    </source>
</evidence>
<dbReference type="EMBL" id="JAVIKH010000001">
    <property type="protein sequence ID" value="MDX8335108.1"/>
    <property type="molecule type" value="Genomic_DNA"/>
</dbReference>
<name>A0ABU4W9D7_9FUSO</name>
<dbReference type="Pfam" id="PF25783">
    <property type="entry name" value="BigA_beta"/>
    <property type="match status" value="1"/>
</dbReference>
<accession>A0ABU4W9D7</accession>
<dbReference type="SMART" id="SM00869">
    <property type="entry name" value="Autotransporter"/>
    <property type="match status" value="1"/>
</dbReference>
<comment type="caution">
    <text evidence="3">The sequence shown here is derived from an EMBL/GenBank/DDBJ whole genome shotgun (WGS) entry which is preliminary data.</text>
</comment>
<keyword evidence="4" id="KW-1185">Reference proteome</keyword>
<dbReference type="PROSITE" id="PS51208">
    <property type="entry name" value="AUTOTRANSPORTER"/>
    <property type="match status" value="1"/>
</dbReference>
<reference evidence="4" key="1">
    <citation type="submission" date="2023-07" db="EMBL/GenBank/DDBJ databases">
        <authorList>
            <person name="Colorado M.A."/>
            <person name="Villamil L.M."/>
            <person name="Melo J.F."/>
            <person name="Rodriguez J.A."/>
            <person name="Ruiz R.Y."/>
        </authorList>
    </citation>
    <scope>NUCLEOTIDE SEQUENCE [LARGE SCALE GENOMIC DNA]</scope>
    <source>
        <strain evidence="4">C33</strain>
    </source>
</reference>
<evidence type="ECO:0000313" key="4">
    <source>
        <dbReference type="Proteomes" id="UP001279681"/>
    </source>
</evidence>
<dbReference type="InterPro" id="IPR005546">
    <property type="entry name" value="Autotransporte_beta"/>
</dbReference>
<feature type="region of interest" description="Disordered" evidence="1">
    <location>
        <begin position="44"/>
        <end position="79"/>
    </location>
</feature>
<proteinExistence type="predicted"/>
<dbReference type="Gene3D" id="2.40.128.130">
    <property type="entry name" value="Autotransporter beta-domain"/>
    <property type="match status" value="1"/>
</dbReference>
<feature type="domain" description="Autotransporter" evidence="2">
    <location>
        <begin position="1311"/>
        <end position="1575"/>
    </location>
</feature>
<sequence>MRNICNEEKSIKRYLKNHVSLNVETMVKFLITGMIGVSLTACGGGGGGGSSSDSKPPITNPGTGDSEDSDDLKPEPPVASEEVIKHNETHEVTNSNSVITGKITGTDNNFTALKAVNSTVENKAEISIEGNNTVAIHGTTDVALLSSREKHTITNNGTIKVKGDNSTGILIENGVVGINNKNIIITGNESSGMVATGSGSEVKNKGNILVEGNGDYLTDSEGNIIKNKGGSTGIRVNNGATGVNDGNIETKGSMNMGMYAKNATIINNGNIETNSTVKYIDDSYKDGDNFIEQRGMGFSYETAMEGRENSYIENNGTIVGTGSIFGIVARTGSTAVNKGDIEITGKVQKYEGSEDVLYDDNGYLNKNMISYSEGMRAREKSEVSNEGNISIIGGQGRGIDVRTESTGKNQGNIYLEGSEIVVKRNWGDETKSDYTTYGWTAGMRSRENSTVINEEKGIITIKGRGAGLEARENSKAINNGEITVEAKYEISHGENEWYSGAQIAGMTADESEIINNGRIELINDGQGMKAFNNSSATNNGDIIVSGELNWNYHVKGMELRSSEGINNGNIIVTGKAEQIGVTVDEESSFINKGKIEVETENEFALGISVNSNSKNSIKEVINDGIIKVYTHIDTNNESYYISKNAVGISTDRSVINNGEIYAETDGGTATGIRLSNNGSSGSREIINNKKAKIVAVGDNSIGIAYTSNNSLRVTILNDGLIAVNGESGDDYYDSHIPTGIQAFNYNENNKGLITNNGKIEVESSNDARGIDAYGNDVINNGIINVNGIDSTGIRVQDLASTATNNGTINASGTEALGIYAGGNAKAINNGSVNVIAEENGNGIGIKGSEIINDITGEIDISGSGFLYGMKIDNFNNQGSEKATNKGKITGIGHELSGIEGNNVINEGTIVLTSTDNAEGINDIENEWFVGITQDVSILNNGNIEVEASTYAKGIGVYQGNRVDITNNGKILVDSTGEFFGVGAGIDVTGISGTVTNSSSGIIKVFSENGAYGIRSVGVNVINDGEITVQGNKGSTGIAVEGAQGSNNGIINIDGEGSFGMSAINGATVTNGVTGVINVGASAAGGMYADSSSTAINDGTINIHKDNIEGSEIVFGGAGTLINNGTVTSGADLTINTINGGAYVIGTNEDGSYGKISAKNVSIDGDVVVSAGITKNGFKNEYTMQNVVDAEDIKLGDNFNFTSNSLLYDAEAVTDRWGNLDATLSRNDKNLSDFTKGYITSTANIFEKYQNEEAIKTLSADAKEVIKAIDTTSVESIDETLNGLTPTIYANLGRQILETSETFKEQDMVAINSLGENSYNFTFIGEYQDVDSRDNIEGYKSKMSGFVGAMNFGDGTFGTIGYGYNAVDYKDNGKGHIQTIHLGLNRFGKYEGVDYNFGLGGEYNFHENKRDIDLLGRRAESDFDSYGVRASGEISKVFGEKAYVKPYLGLDLAHMKYDSFTESKANSLNANIESENYTSVLPKVGFVVGNRFGGLNLFAGVEYSYELGNMDKEQDFSYEGFEGTAKLPKDNLESGTTGVKAGASYEVNNFTLGASVGKNFGRRDNSFASLSLGYTF</sequence>
<gene>
    <name evidence="3" type="ORF">RFV38_01105</name>
</gene>
<dbReference type="InterPro" id="IPR058034">
    <property type="entry name" value="BigA_beta"/>
</dbReference>